<dbReference type="EMBL" id="LCWV01000012">
    <property type="protein sequence ID" value="PWI69455.1"/>
    <property type="molecule type" value="Genomic_DNA"/>
</dbReference>
<feature type="compositionally biased region" description="Basic and acidic residues" evidence="1">
    <location>
        <begin position="157"/>
        <end position="177"/>
    </location>
</feature>
<feature type="region of interest" description="Disordered" evidence="1">
    <location>
        <begin position="152"/>
        <end position="182"/>
    </location>
</feature>
<organism evidence="2 3">
    <name type="scientific">Purpureocillium lilacinum</name>
    <name type="common">Paecilomyces lilacinus</name>
    <dbReference type="NCBI Taxonomy" id="33203"/>
    <lineage>
        <taxon>Eukaryota</taxon>
        <taxon>Fungi</taxon>
        <taxon>Dikarya</taxon>
        <taxon>Ascomycota</taxon>
        <taxon>Pezizomycotina</taxon>
        <taxon>Sordariomycetes</taxon>
        <taxon>Hypocreomycetidae</taxon>
        <taxon>Hypocreales</taxon>
        <taxon>Ophiocordycipitaceae</taxon>
        <taxon>Purpureocillium</taxon>
    </lineage>
</organism>
<comment type="caution">
    <text evidence="2">The sequence shown here is derived from an EMBL/GenBank/DDBJ whole genome shotgun (WGS) entry which is preliminary data.</text>
</comment>
<gene>
    <name evidence="2" type="ORF">PCL_01102</name>
</gene>
<dbReference type="AlphaFoldDB" id="A0A2U3E4K8"/>
<accession>A0A2U3E4K8</accession>
<proteinExistence type="predicted"/>
<reference evidence="2 3" key="1">
    <citation type="journal article" date="2016" name="Front. Microbiol.">
        <title>Genome and transcriptome sequences reveal the specific parasitism of the nematophagous Purpureocillium lilacinum 36-1.</title>
        <authorList>
            <person name="Xie J."/>
            <person name="Li S."/>
            <person name="Mo C."/>
            <person name="Xiao X."/>
            <person name="Peng D."/>
            <person name="Wang G."/>
            <person name="Xiao Y."/>
        </authorList>
    </citation>
    <scope>NUCLEOTIDE SEQUENCE [LARGE SCALE GENOMIC DNA]</scope>
    <source>
        <strain evidence="2 3">36-1</strain>
    </source>
</reference>
<sequence length="1071" mass="115804">MLRSSAKYENDGPVHGFLNTEVRYGRLLPSSLRRFAVRRHVRPMEIQPNGFETKLAKGPTRHCRRGRDETPGRETVGSREPVNGNDAAQAGFGLRLAAGKAAQQAREEGLAAVAVHRRHRRISAAAAGLTDQISTPQRPLAGTSEAERLAKRQASVETRDPRAVAAEATRRREERKIAQGTHGAATCWTAAAEADGVSRSKDPSTGRRAWFARCDVAQRASAAPRAPGGDGEGRGWAATAIEDGDAGERCCVENHTTRDLPSFPVGRTRQRACPVVVVLPLPLSLHGLVEGKNLDGAAAASADTRGQERASGRSNEMHLKMSHLDAGHSRGQWLQRPAQPQSQAWSDPCLPSASSTIHTRLTPPQTRLARLTPVRGSRRRRRHHLTHQPSRPPTTTTTTPLPGPPRGRAHTGSTHTRAHARAAAGSYPPPIPPRFPLPNATRPPPRFTMQLRRPIVVALGLMSALEADVAFDFTFPSPSTPPPPSYGFTVDGAFTFDPTFLEIPYGYHDHRHARSSSKASSIYSAVSTVDSTPDSVCTRLTTPPRASPPVVRHGPLLLPKIRPQDQNLDGSQLPVANVNARRAKKAQTTPPPRPRPASAKPLRSSHARSYTNPETLSSMAYAHMSSFAGASFHGSDPAPLLCSPAAFAQDTVLSSEPDLMNPGVSSELPSRRASTSFSVDAAVIDRYGYPTYRRMPFSSVPPTSNMTSQADCAFSSYTPRAPSPLAIAASLDEASTPSTPSTTLINFLTASNPAASLVRNISFPLRDPSIRHFWWDVRNVRSWTSFTASAVLSLPGARALLTTPVPAPVLPQPNMSVRHPDTEAALHGIYTSFYLPKMNAALAISSNRSLQISVPTKAANGMSDLLFLVNAAGESATAATMFGGKPSARVVGLVRSFDRFNTGMRVEGNIKRVEYLRGLSAIHHAMREHGCRYGFILTEIELVLVRAGTEPTPFFGDLEITSVQLATSAPEGDLESTPSMDTPQAMTACLALWGLCQLAGDRAPPGHPHWKAEIGAPAEGTRRKAKPRDNWMPQPQLAEKREAKRSRGWVWPEDAIGRKEMGKRGVKYGNF</sequence>
<dbReference type="Proteomes" id="UP000245956">
    <property type="component" value="Unassembled WGS sequence"/>
</dbReference>
<feature type="region of interest" description="Disordered" evidence="1">
    <location>
        <begin position="1011"/>
        <end position="1048"/>
    </location>
</feature>
<feature type="region of interest" description="Disordered" evidence="1">
    <location>
        <begin position="55"/>
        <end position="87"/>
    </location>
</feature>
<evidence type="ECO:0000256" key="1">
    <source>
        <dbReference type="SAM" id="MobiDB-lite"/>
    </source>
</evidence>
<name>A0A2U3E4K8_PURLI</name>
<feature type="compositionally biased region" description="Basic residues" evidence="1">
    <location>
        <begin position="376"/>
        <end position="386"/>
    </location>
</feature>
<evidence type="ECO:0000313" key="3">
    <source>
        <dbReference type="Proteomes" id="UP000245956"/>
    </source>
</evidence>
<feature type="region of interest" description="Disordered" evidence="1">
    <location>
        <begin position="325"/>
        <end position="432"/>
    </location>
</feature>
<feature type="compositionally biased region" description="Polar residues" evidence="1">
    <location>
        <begin position="532"/>
        <end position="541"/>
    </location>
</feature>
<evidence type="ECO:0000313" key="2">
    <source>
        <dbReference type="EMBL" id="PWI69455.1"/>
    </source>
</evidence>
<feature type="region of interest" description="Disordered" evidence="1">
    <location>
        <begin position="532"/>
        <end position="609"/>
    </location>
</feature>
<protein>
    <recommendedName>
        <fullName evidence="4">Sialidase</fullName>
    </recommendedName>
</protein>
<evidence type="ECO:0008006" key="4">
    <source>
        <dbReference type="Google" id="ProtNLM"/>
    </source>
</evidence>
<feature type="compositionally biased region" description="Polar residues" evidence="1">
    <location>
        <begin position="352"/>
        <end position="365"/>
    </location>
</feature>
<feature type="compositionally biased region" description="Low complexity" evidence="1">
    <location>
        <begin position="410"/>
        <end position="426"/>
    </location>
</feature>